<accession>A0A848GLH6</accession>
<comment type="caution">
    <text evidence="2">The sequence shown here is derived from an EMBL/GenBank/DDBJ whole genome shotgun (WGS) entry which is preliminary data.</text>
</comment>
<proteinExistence type="predicted"/>
<keyword evidence="3" id="KW-1185">Reference proteome</keyword>
<reference evidence="2 3" key="1">
    <citation type="submission" date="2020-04" db="EMBL/GenBank/DDBJ databases">
        <title>Chitinophaga sp. G-6-1-13 sp. nov., isolated from soil.</title>
        <authorList>
            <person name="Dahal R.H."/>
            <person name="Chaudhary D.K."/>
        </authorList>
    </citation>
    <scope>NUCLEOTIDE SEQUENCE [LARGE SCALE GENOMIC DNA]</scope>
    <source>
        <strain evidence="2 3">G-6-1-13</strain>
    </source>
</reference>
<evidence type="ECO:0000313" key="3">
    <source>
        <dbReference type="Proteomes" id="UP000583266"/>
    </source>
</evidence>
<name>A0A848GLH6_9BACT</name>
<evidence type="ECO:0000259" key="1">
    <source>
        <dbReference type="Pfam" id="PF14344"/>
    </source>
</evidence>
<dbReference type="RefSeq" id="WP_169224882.1">
    <property type="nucleotide sequence ID" value="NZ_JABBGC010000001.1"/>
</dbReference>
<dbReference type="EMBL" id="JABBGC010000001">
    <property type="protein sequence ID" value="NML37842.1"/>
    <property type="molecule type" value="Genomic_DNA"/>
</dbReference>
<dbReference type="Proteomes" id="UP000583266">
    <property type="component" value="Unassembled WGS sequence"/>
</dbReference>
<dbReference type="AlphaFoldDB" id="A0A848GLH6"/>
<gene>
    <name evidence="2" type="ORF">HHL17_11615</name>
</gene>
<dbReference type="InterPro" id="IPR025510">
    <property type="entry name" value="DUF4397"/>
</dbReference>
<dbReference type="PROSITE" id="PS51257">
    <property type="entry name" value="PROKAR_LIPOPROTEIN"/>
    <property type="match status" value="1"/>
</dbReference>
<sequence>MKHVRTQSGISLTGISCALLVATAFMSCKKNNDPDPRPVVVKNAGIQIVHTAPKVGDLTVEIDGKKLQDKLPFLNPSKGYMNLPFRNESILKFAQDGNKVIVDTKYQFNDKSTYSLFLYDTLNNNKVRAVLLNDNPADPGKGKTSLRFLHLSPNTTAVDIDVFKGSDSIRLVNNAAYISDKPDVAVLSPFKPIASGDYRVKVKTKAGTTITTVLDIPSVKLVEGKVVTLYLSGLTKASGALGVGLQLWQHR</sequence>
<evidence type="ECO:0000313" key="2">
    <source>
        <dbReference type="EMBL" id="NML37842.1"/>
    </source>
</evidence>
<protein>
    <submittedName>
        <fullName evidence="2">DUF4397 domain-containing protein</fullName>
    </submittedName>
</protein>
<dbReference type="Pfam" id="PF14344">
    <property type="entry name" value="DUF4397"/>
    <property type="match status" value="1"/>
</dbReference>
<feature type="domain" description="DUF4397" evidence="1">
    <location>
        <begin position="44"/>
        <end position="160"/>
    </location>
</feature>
<organism evidence="2 3">
    <name type="scientific">Chitinophaga fulva</name>
    <dbReference type="NCBI Taxonomy" id="2728842"/>
    <lineage>
        <taxon>Bacteria</taxon>
        <taxon>Pseudomonadati</taxon>
        <taxon>Bacteroidota</taxon>
        <taxon>Chitinophagia</taxon>
        <taxon>Chitinophagales</taxon>
        <taxon>Chitinophagaceae</taxon>
        <taxon>Chitinophaga</taxon>
    </lineage>
</organism>